<name>A0A8H6XBB6_9AGAR</name>
<evidence type="ECO:0000313" key="2">
    <source>
        <dbReference type="EMBL" id="KAF7338133.1"/>
    </source>
</evidence>
<accession>A0A8H6XBB6</accession>
<keyword evidence="3" id="KW-1185">Reference proteome</keyword>
<reference evidence="2" key="1">
    <citation type="submission" date="2020-05" db="EMBL/GenBank/DDBJ databases">
        <title>Mycena genomes resolve the evolution of fungal bioluminescence.</title>
        <authorList>
            <person name="Tsai I.J."/>
        </authorList>
    </citation>
    <scope>NUCLEOTIDE SEQUENCE</scope>
    <source>
        <strain evidence="2">CCC161011</strain>
    </source>
</reference>
<dbReference type="OrthoDB" id="3237202at2759"/>
<organism evidence="2 3">
    <name type="scientific">Mycena venus</name>
    <dbReference type="NCBI Taxonomy" id="2733690"/>
    <lineage>
        <taxon>Eukaryota</taxon>
        <taxon>Fungi</taxon>
        <taxon>Dikarya</taxon>
        <taxon>Basidiomycota</taxon>
        <taxon>Agaricomycotina</taxon>
        <taxon>Agaricomycetes</taxon>
        <taxon>Agaricomycetidae</taxon>
        <taxon>Agaricales</taxon>
        <taxon>Marasmiineae</taxon>
        <taxon>Mycenaceae</taxon>
        <taxon>Mycena</taxon>
    </lineage>
</organism>
<protein>
    <submittedName>
        <fullName evidence="2">Uncharacterized protein</fullName>
    </submittedName>
</protein>
<sequence length="278" mass="30223">MLTHRGFSAWIVVDGKPLPQYLVAEDSKASKISCWVPGEEGQKFTVFWKDHGGKIDSCAFISLDGLVVPGRFLFGDGETSRSGRIEEDEPLNQSVNKDGVGTITLRIKRIQRVAGRPANPVQQLPATTLGKRKAGDLCVSFGDDTPTFRSICVYVGIMPESDVPPSPSPPMTRASMRRVSSAPAVPAPDKQETAFDYSARESYPTQEEAQDQRAGKALLGRGTKKTTTTFCGHAKDTVGGEISGFVDVWIEAIGDFVRIRDATAIGIGWGLRSTWEIF</sequence>
<dbReference type="EMBL" id="JACAZI010000021">
    <property type="protein sequence ID" value="KAF7338133.1"/>
    <property type="molecule type" value="Genomic_DNA"/>
</dbReference>
<dbReference type="AlphaFoldDB" id="A0A8H6XBB6"/>
<gene>
    <name evidence="2" type="ORF">MVEN_02038100</name>
</gene>
<evidence type="ECO:0000313" key="3">
    <source>
        <dbReference type="Proteomes" id="UP000620124"/>
    </source>
</evidence>
<proteinExistence type="predicted"/>
<feature type="region of interest" description="Disordered" evidence="1">
    <location>
        <begin position="160"/>
        <end position="191"/>
    </location>
</feature>
<dbReference type="Proteomes" id="UP000620124">
    <property type="component" value="Unassembled WGS sequence"/>
</dbReference>
<comment type="caution">
    <text evidence="2">The sequence shown here is derived from an EMBL/GenBank/DDBJ whole genome shotgun (WGS) entry which is preliminary data.</text>
</comment>
<evidence type="ECO:0000256" key="1">
    <source>
        <dbReference type="SAM" id="MobiDB-lite"/>
    </source>
</evidence>